<keyword evidence="6" id="KW-0804">Transcription</keyword>
<accession>A0A1C9C4P2</accession>
<dbReference type="InterPro" id="IPR017930">
    <property type="entry name" value="Myb_dom"/>
</dbReference>
<dbReference type="PROSITE" id="PS50090">
    <property type="entry name" value="MYB_LIKE"/>
    <property type="match status" value="2"/>
</dbReference>
<keyword evidence="4" id="KW-0238">DNA-binding</keyword>
<comment type="subcellular location">
    <subcellularLocation>
        <location evidence="1">Nucleus</location>
    </subcellularLocation>
</comment>
<dbReference type="PANTHER" id="PTHR47999">
    <property type="entry name" value="TRANSCRIPTION FACTOR MYB8-RELATED-RELATED"/>
    <property type="match status" value="1"/>
</dbReference>
<dbReference type="FunFam" id="1.10.10.60:FF:000218">
    <property type="entry name" value="Myb transcription factor"/>
    <property type="match status" value="1"/>
</dbReference>
<evidence type="ECO:0000313" key="11">
    <source>
        <dbReference type="EMBL" id="AQW35194.1"/>
    </source>
</evidence>
<evidence type="ECO:0000256" key="2">
    <source>
        <dbReference type="ARBA" id="ARBA00022737"/>
    </source>
</evidence>
<dbReference type="GO" id="GO:0005634">
    <property type="term" value="C:nucleus"/>
    <property type="evidence" value="ECO:0007669"/>
    <property type="project" value="UniProtKB-SubCell"/>
</dbReference>
<evidence type="ECO:0000256" key="5">
    <source>
        <dbReference type="ARBA" id="ARBA00023159"/>
    </source>
</evidence>
<evidence type="ECO:0000259" key="8">
    <source>
        <dbReference type="PROSITE" id="PS50090"/>
    </source>
</evidence>
<evidence type="ECO:0000256" key="7">
    <source>
        <dbReference type="ARBA" id="ARBA00023242"/>
    </source>
</evidence>
<evidence type="ECO:0000256" key="3">
    <source>
        <dbReference type="ARBA" id="ARBA00023015"/>
    </source>
</evidence>
<dbReference type="GO" id="GO:0003677">
    <property type="term" value="F:DNA binding"/>
    <property type="evidence" value="ECO:0007669"/>
    <property type="project" value="UniProtKB-KW"/>
</dbReference>
<name>A0A1C9C4P2_CAMSI</name>
<dbReference type="Pfam" id="PF00249">
    <property type="entry name" value="Myb_DNA-binding"/>
    <property type="match status" value="2"/>
</dbReference>
<keyword evidence="2" id="KW-0677">Repeat</keyword>
<reference evidence="10" key="1">
    <citation type="submission" date="2016-02" db="EMBL/GenBank/DDBJ databases">
        <title>Purple foliage coloration in tea (Camellia sinensis L.) arises from activation of a R2R3-MYB transcription factor, CsAN1.</title>
        <authorList>
            <person name="Sun B."/>
            <person name="Zhu Z."/>
            <person name="Liu S."/>
            <person name="Lei J."/>
            <person name="Cao P."/>
            <person name="Hao C."/>
            <person name="Zhou X."/>
            <person name="Mao Y."/>
            <person name="Jiang Y."/>
            <person name="Meng W."/>
            <person name="Wang Y."/>
            <person name="Chen C."/>
            <person name="Hu J."/>
        </authorList>
    </citation>
    <scope>NUCLEOTIDE SEQUENCE</scope>
</reference>
<dbReference type="AlphaFoldDB" id="A0A1C9C4P2"/>
<dbReference type="EMBL" id="KU745295">
    <property type="protein sequence ID" value="AOM63231.1"/>
    <property type="molecule type" value="mRNA"/>
</dbReference>
<gene>
    <name evidence="10" type="primary">AN1</name>
    <name evidence="11" type="synonym">myb6a</name>
</gene>
<dbReference type="InterPro" id="IPR009057">
    <property type="entry name" value="Homeodomain-like_sf"/>
</dbReference>
<keyword evidence="5" id="KW-0010">Activator</keyword>
<evidence type="ECO:0000256" key="1">
    <source>
        <dbReference type="ARBA" id="ARBA00004123"/>
    </source>
</evidence>
<keyword evidence="3" id="KW-0805">Transcription regulation</keyword>
<dbReference type="Gene3D" id="1.10.10.60">
    <property type="entry name" value="Homeodomain-like"/>
    <property type="match status" value="2"/>
</dbReference>
<dbReference type="PROSITE" id="PS51294">
    <property type="entry name" value="HTH_MYB"/>
    <property type="match status" value="2"/>
</dbReference>
<feature type="domain" description="Myb-like" evidence="8">
    <location>
        <begin position="12"/>
        <end position="60"/>
    </location>
</feature>
<evidence type="ECO:0000313" key="10">
    <source>
        <dbReference type="EMBL" id="AOM63231.1"/>
    </source>
</evidence>
<dbReference type="SUPFAM" id="SSF46689">
    <property type="entry name" value="Homeodomain-like"/>
    <property type="match status" value="1"/>
</dbReference>
<sequence>MDIVCCVPLGVRKGAWTGEEDSLLKNCIEQYGEGMWHQIPSRAGLNRCRKSCRLRWLNYLRPNIKRGNFTMDEVDLIIKLQKLLGNRWSLIAGRLPGRTANDVKNYWNTNLQKKLITQREKVKAKTQEKMETIIIRPRPRIFSKNQPRLMDKTAIIENIRTRDNLSEPFPLPLPLPPSRDDGISWDNIVVNSKINNGITWSANGLIEEANIGNWDGKIRPGTHTSCGNFIDEDQSDWSDIFFNNVNLWDLLGDE</sequence>
<dbReference type="CDD" id="cd00167">
    <property type="entry name" value="SANT"/>
    <property type="match status" value="2"/>
</dbReference>
<dbReference type="InterPro" id="IPR001005">
    <property type="entry name" value="SANT/Myb"/>
</dbReference>
<evidence type="ECO:0000256" key="6">
    <source>
        <dbReference type="ARBA" id="ARBA00023163"/>
    </source>
</evidence>
<reference evidence="11" key="2">
    <citation type="submission" date="2016-09" db="EMBL/GenBank/DDBJ databases">
        <title>A R2R3-MYB Transcription Factor CsMyb6A Activates the Target-gene Expressions and Promotes Anthocyanin Accumulation in Red-leaf Tea [Camellia sinensis (L.) O. Kuntze].</title>
        <authorList>
            <person name="Wang Y."/>
            <person name="He X."/>
            <person name="Gao L."/>
            <person name="Xia T."/>
        </authorList>
    </citation>
    <scope>NUCLEOTIDE SEQUENCE</scope>
</reference>
<feature type="domain" description="HTH myb-type" evidence="9">
    <location>
        <begin position="61"/>
        <end position="115"/>
    </location>
</feature>
<evidence type="ECO:0000256" key="4">
    <source>
        <dbReference type="ARBA" id="ARBA00023125"/>
    </source>
</evidence>
<protein>
    <submittedName>
        <fullName evidence="10">Anthocyanin 1</fullName>
    </submittedName>
    <submittedName>
        <fullName evidence="11">MYB transcription factor MYB6A</fullName>
    </submittedName>
</protein>
<feature type="domain" description="Myb-like" evidence="8">
    <location>
        <begin position="61"/>
        <end position="111"/>
    </location>
</feature>
<evidence type="ECO:0000259" key="9">
    <source>
        <dbReference type="PROSITE" id="PS51294"/>
    </source>
</evidence>
<dbReference type="InterPro" id="IPR015495">
    <property type="entry name" value="Myb_TF_plants"/>
</dbReference>
<proteinExistence type="evidence at transcript level"/>
<dbReference type="EMBL" id="KX853535">
    <property type="protein sequence ID" value="AQW35194.1"/>
    <property type="molecule type" value="mRNA"/>
</dbReference>
<dbReference type="SMR" id="A0A1C9C4P2"/>
<dbReference type="SMART" id="SM00717">
    <property type="entry name" value="SANT"/>
    <property type="match status" value="2"/>
</dbReference>
<keyword evidence="7" id="KW-0539">Nucleus</keyword>
<organism evidence="10">
    <name type="scientific">Camellia sinensis</name>
    <name type="common">Tea plant</name>
    <name type="synonym">Thea sinensis</name>
    <dbReference type="NCBI Taxonomy" id="4442"/>
    <lineage>
        <taxon>Eukaryota</taxon>
        <taxon>Viridiplantae</taxon>
        <taxon>Streptophyta</taxon>
        <taxon>Embryophyta</taxon>
        <taxon>Tracheophyta</taxon>
        <taxon>Spermatophyta</taxon>
        <taxon>Magnoliopsida</taxon>
        <taxon>eudicotyledons</taxon>
        <taxon>Gunneridae</taxon>
        <taxon>Pentapetalae</taxon>
        <taxon>asterids</taxon>
        <taxon>Ericales</taxon>
        <taxon>Theaceae</taxon>
        <taxon>Camellia</taxon>
    </lineage>
</organism>
<dbReference type="PANTHER" id="PTHR47999:SF20">
    <property type="entry name" value="MYB TRANSCRIPTION FACTOR"/>
    <property type="match status" value="1"/>
</dbReference>
<dbReference type="GO" id="GO:0080090">
    <property type="term" value="P:regulation of primary metabolic process"/>
    <property type="evidence" value="ECO:0007669"/>
    <property type="project" value="UniProtKB-ARBA"/>
</dbReference>
<feature type="domain" description="HTH myb-type" evidence="9">
    <location>
        <begin position="11"/>
        <end position="60"/>
    </location>
</feature>